<evidence type="ECO:0000256" key="3">
    <source>
        <dbReference type="ARBA" id="ARBA00022723"/>
    </source>
</evidence>
<evidence type="ECO:0000313" key="5">
    <source>
        <dbReference type="EMBL" id="KAF3432236.1"/>
    </source>
</evidence>
<proteinExistence type="predicted"/>
<evidence type="ECO:0000256" key="1">
    <source>
        <dbReference type="ARBA" id="ARBA00022603"/>
    </source>
</evidence>
<dbReference type="GO" id="GO:0008168">
    <property type="term" value="F:methyltransferase activity"/>
    <property type="evidence" value="ECO:0007669"/>
    <property type="project" value="UniProtKB-KW"/>
</dbReference>
<keyword evidence="2" id="KW-0808">Transferase</keyword>
<keyword evidence="6" id="KW-1185">Reference proteome</keyword>
<keyword evidence="1" id="KW-0489">Methyltransferase</keyword>
<dbReference type="Gene3D" id="3.40.50.150">
    <property type="entry name" value="Vaccinia Virus protein VP39"/>
    <property type="match status" value="1"/>
</dbReference>
<reference evidence="5" key="1">
    <citation type="submission" date="2020-03" db="EMBL/GenBank/DDBJ databases">
        <title>A high-quality chromosome-level genome assembly of a woody plant with both climbing and erect habits, Rhamnella rubrinervis.</title>
        <authorList>
            <person name="Lu Z."/>
            <person name="Yang Y."/>
            <person name="Zhu X."/>
            <person name="Sun Y."/>
        </authorList>
    </citation>
    <scope>NUCLEOTIDE SEQUENCE</scope>
    <source>
        <strain evidence="5">BYM</strain>
        <tissue evidence="5">Leaf</tissue>
    </source>
</reference>
<comment type="caution">
    <text evidence="5">The sequence shown here is derived from an EMBL/GenBank/DDBJ whole genome shotgun (WGS) entry which is preliminary data.</text>
</comment>
<accession>A0A8K0GP91</accession>
<evidence type="ECO:0000313" key="6">
    <source>
        <dbReference type="Proteomes" id="UP000796880"/>
    </source>
</evidence>
<protein>
    <submittedName>
        <fullName evidence="5">Uncharacterized protein</fullName>
    </submittedName>
</protein>
<gene>
    <name evidence="5" type="ORF">FNV43_RR26975</name>
</gene>
<dbReference type="OrthoDB" id="1603056at2759"/>
<dbReference type="InterPro" id="IPR005299">
    <property type="entry name" value="MeTrfase_7"/>
</dbReference>
<dbReference type="Pfam" id="PF03492">
    <property type="entry name" value="Methyltransf_7"/>
    <property type="match status" value="1"/>
</dbReference>
<dbReference type="InterPro" id="IPR042086">
    <property type="entry name" value="MeTrfase_capping"/>
</dbReference>
<dbReference type="EMBL" id="VOIH02000012">
    <property type="protein sequence ID" value="KAF3432236.1"/>
    <property type="molecule type" value="Genomic_DNA"/>
</dbReference>
<organism evidence="5 6">
    <name type="scientific">Rhamnella rubrinervis</name>
    <dbReference type="NCBI Taxonomy" id="2594499"/>
    <lineage>
        <taxon>Eukaryota</taxon>
        <taxon>Viridiplantae</taxon>
        <taxon>Streptophyta</taxon>
        <taxon>Embryophyta</taxon>
        <taxon>Tracheophyta</taxon>
        <taxon>Spermatophyta</taxon>
        <taxon>Magnoliopsida</taxon>
        <taxon>eudicotyledons</taxon>
        <taxon>Gunneridae</taxon>
        <taxon>Pentapetalae</taxon>
        <taxon>rosids</taxon>
        <taxon>fabids</taxon>
        <taxon>Rosales</taxon>
        <taxon>Rhamnaceae</taxon>
        <taxon>rhamnoid group</taxon>
        <taxon>Rhamneae</taxon>
        <taxon>Rhamnella</taxon>
    </lineage>
</organism>
<dbReference type="PANTHER" id="PTHR31009">
    <property type="entry name" value="S-ADENOSYL-L-METHIONINE:CARBOXYL METHYLTRANSFERASE FAMILY PROTEIN"/>
    <property type="match status" value="1"/>
</dbReference>
<dbReference type="GO" id="GO:0032259">
    <property type="term" value="P:methylation"/>
    <property type="evidence" value="ECO:0007669"/>
    <property type="project" value="UniProtKB-KW"/>
</dbReference>
<evidence type="ECO:0000256" key="2">
    <source>
        <dbReference type="ARBA" id="ARBA00022679"/>
    </source>
</evidence>
<sequence>MAAQSNSSAPVANGSESEVHALSDTNMLRVVKAGESILKEEITKHFDIESLSASTKSIRIVDVGCSYGATTVQAVHNIMDAIKSKYKSQEILEDQVPEFEVFFNDLESNDFNAVFKFLPPNRDYFAAALPGSFYNPILPKQSLHVVHSSNSLNWLSEVPKAVTDSSSPAYNKGKIHCTNARKEVTEAYAAQYAKDLDMFFSARAQDVAVGGLLALLVPSVPEMHLVTETFTCTDFSIFESCLLDMVGAGLISEEQVDSFNLGFYFSCPKELKEIIEKNGKFSIKTMAKLEGLGANTVLIEKRALILRAGLEGIFKRHFGTDELVNEIFERYSKKVLSSPLHLKPETQKMIITFILLKRNP</sequence>
<dbReference type="Gene3D" id="1.10.1200.270">
    <property type="entry name" value="Methyltransferase, alpha-helical capping domain"/>
    <property type="match status" value="1"/>
</dbReference>
<dbReference type="Proteomes" id="UP000796880">
    <property type="component" value="Unassembled WGS sequence"/>
</dbReference>
<keyword evidence="4" id="KW-0460">Magnesium</keyword>
<name>A0A8K0GP91_9ROSA</name>
<dbReference type="AlphaFoldDB" id="A0A8K0GP91"/>
<dbReference type="SUPFAM" id="SSF53335">
    <property type="entry name" value="S-adenosyl-L-methionine-dependent methyltransferases"/>
    <property type="match status" value="1"/>
</dbReference>
<keyword evidence="3" id="KW-0479">Metal-binding</keyword>
<evidence type="ECO:0000256" key="4">
    <source>
        <dbReference type="ARBA" id="ARBA00022842"/>
    </source>
</evidence>
<dbReference type="InterPro" id="IPR029063">
    <property type="entry name" value="SAM-dependent_MTases_sf"/>
</dbReference>
<dbReference type="GO" id="GO:0046872">
    <property type="term" value="F:metal ion binding"/>
    <property type="evidence" value="ECO:0007669"/>
    <property type="project" value="UniProtKB-KW"/>
</dbReference>